<organism evidence="2">
    <name type="scientific">freshwater metagenome</name>
    <dbReference type="NCBI Taxonomy" id="449393"/>
    <lineage>
        <taxon>unclassified sequences</taxon>
        <taxon>metagenomes</taxon>
        <taxon>ecological metagenomes</taxon>
    </lineage>
</organism>
<dbReference type="EMBL" id="CAFBOF010000101">
    <property type="protein sequence ID" value="CAB4992839.1"/>
    <property type="molecule type" value="Genomic_DNA"/>
</dbReference>
<evidence type="ECO:0000313" key="3">
    <source>
        <dbReference type="EMBL" id="CAB4992839.1"/>
    </source>
</evidence>
<evidence type="ECO:0000313" key="1">
    <source>
        <dbReference type="EMBL" id="CAB4714754.1"/>
    </source>
</evidence>
<reference evidence="2" key="1">
    <citation type="submission" date="2020-05" db="EMBL/GenBank/DDBJ databases">
        <authorList>
            <person name="Chiriac C."/>
            <person name="Salcher M."/>
            <person name="Ghai R."/>
            <person name="Kavagutti S V."/>
        </authorList>
    </citation>
    <scope>NUCLEOTIDE SEQUENCE</scope>
</reference>
<dbReference type="EMBL" id="CAEZYK010000006">
    <property type="protein sequence ID" value="CAB4714754.1"/>
    <property type="molecule type" value="Genomic_DNA"/>
</dbReference>
<protein>
    <submittedName>
        <fullName evidence="2">Unannotated protein</fullName>
    </submittedName>
</protein>
<name>A0A6J7HE32_9ZZZZ</name>
<evidence type="ECO:0000313" key="2">
    <source>
        <dbReference type="EMBL" id="CAB4917458.1"/>
    </source>
</evidence>
<dbReference type="EMBL" id="CAFBMM010000112">
    <property type="protein sequence ID" value="CAB4917458.1"/>
    <property type="molecule type" value="Genomic_DNA"/>
</dbReference>
<sequence length="172" mass="19027">MNELSPAAVWPISAALVISLDDHLGPPIDSYLNGTQTWLTPIEQPSGSEDLVLEWRLHPVAKFSLPVGIRHDDLWEAVIVRLNQNEEELIIGQESRVLTSLWDGLECFPAYGEDLEPTALSLIAVDLLKIAPSALGLVDHQRIGSRWEHAQGRESITRMLLDELQPTTAPPA</sequence>
<dbReference type="AlphaFoldDB" id="A0A6J7HE32"/>
<gene>
    <name evidence="1" type="ORF">UFOPK2683_00207</name>
    <name evidence="2" type="ORF">UFOPK3605_01487</name>
    <name evidence="3" type="ORF">UFOPK3897_01831</name>
    <name evidence="4" type="ORF">UFOPK4121_01603</name>
</gene>
<dbReference type="EMBL" id="CAFBPQ010000087">
    <property type="protein sequence ID" value="CAB5033118.1"/>
    <property type="molecule type" value="Genomic_DNA"/>
</dbReference>
<evidence type="ECO:0000313" key="4">
    <source>
        <dbReference type="EMBL" id="CAB5033118.1"/>
    </source>
</evidence>
<accession>A0A6J7HE32</accession>
<proteinExistence type="predicted"/>